<evidence type="ECO:0000313" key="3">
    <source>
        <dbReference type="EMBL" id="SDH25240.1"/>
    </source>
</evidence>
<keyword evidence="2" id="KW-1133">Transmembrane helix</keyword>
<feature type="transmembrane region" description="Helical" evidence="2">
    <location>
        <begin position="104"/>
        <end position="122"/>
    </location>
</feature>
<keyword evidence="2" id="KW-0812">Transmembrane</keyword>
<dbReference type="Proteomes" id="UP000183263">
    <property type="component" value="Unassembled WGS sequence"/>
</dbReference>
<organism evidence="3 4">
    <name type="scientific">Rhodococcus triatomae</name>
    <dbReference type="NCBI Taxonomy" id="300028"/>
    <lineage>
        <taxon>Bacteria</taxon>
        <taxon>Bacillati</taxon>
        <taxon>Actinomycetota</taxon>
        <taxon>Actinomycetes</taxon>
        <taxon>Mycobacteriales</taxon>
        <taxon>Nocardiaceae</taxon>
        <taxon>Rhodococcus</taxon>
    </lineage>
</organism>
<reference evidence="3 4" key="1">
    <citation type="submission" date="2016-10" db="EMBL/GenBank/DDBJ databases">
        <authorList>
            <person name="de Groot N.N."/>
        </authorList>
    </citation>
    <scope>NUCLEOTIDE SEQUENCE [LARGE SCALE GENOMIC DNA]</scope>
    <source>
        <strain evidence="3 4">DSM 44892</strain>
    </source>
</reference>
<keyword evidence="2" id="KW-0472">Membrane</keyword>
<sequence>MLLGAAPGQGAGTVCRVKRSSVGTARPSGTARSHASGTAQSRASGTAPLRGGLVGSVSGALSIAAHGIGGGHAAAMSTNSLALLVAACGAVGAIAGSARTGHRLLHMAALLLAGQGAGHVSLSLTSGHDPLSSLTPAMTTAHVLAAVVAAAAIAAAERGGRRALARLRRLRPALLVVASPDETPRSAPDFTYHPRVVLRLLAGSGAGTRGPPSRLALALT</sequence>
<feature type="transmembrane region" description="Helical" evidence="2">
    <location>
        <begin position="80"/>
        <end position="97"/>
    </location>
</feature>
<keyword evidence="4" id="KW-1185">Reference proteome</keyword>
<evidence type="ECO:0000256" key="2">
    <source>
        <dbReference type="SAM" id="Phobius"/>
    </source>
</evidence>
<gene>
    <name evidence="3" type="ORF">SAMN05444695_101562</name>
</gene>
<proteinExistence type="predicted"/>
<dbReference type="AlphaFoldDB" id="A0A1G8AXY7"/>
<protein>
    <submittedName>
        <fullName evidence="3">Uncharacterized protein</fullName>
    </submittedName>
</protein>
<evidence type="ECO:0000256" key="1">
    <source>
        <dbReference type="SAM" id="MobiDB-lite"/>
    </source>
</evidence>
<feature type="region of interest" description="Disordered" evidence="1">
    <location>
        <begin position="17"/>
        <end position="47"/>
    </location>
</feature>
<accession>A0A1G8AXY7</accession>
<evidence type="ECO:0000313" key="4">
    <source>
        <dbReference type="Proteomes" id="UP000183263"/>
    </source>
</evidence>
<dbReference type="EMBL" id="FNDN01000001">
    <property type="protein sequence ID" value="SDH25240.1"/>
    <property type="molecule type" value="Genomic_DNA"/>
</dbReference>
<name>A0A1G8AXY7_9NOCA</name>
<feature type="compositionally biased region" description="Polar residues" evidence="1">
    <location>
        <begin position="30"/>
        <end position="44"/>
    </location>
</feature>
<feature type="transmembrane region" description="Helical" evidence="2">
    <location>
        <begin position="134"/>
        <end position="156"/>
    </location>
</feature>